<evidence type="ECO:0000313" key="4">
    <source>
        <dbReference type="Proteomes" id="UP000278085"/>
    </source>
</evidence>
<evidence type="ECO:0000313" key="3">
    <source>
        <dbReference type="EMBL" id="RSZ59253.1"/>
    </source>
</evidence>
<dbReference type="Gene3D" id="3.40.630.30">
    <property type="match status" value="1"/>
</dbReference>
<dbReference type="EMBL" id="RXLQ01000004">
    <property type="protein sequence ID" value="RSZ59253.1"/>
    <property type="molecule type" value="Genomic_DNA"/>
</dbReference>
<dbReference type="GO" id="GO:0016747">
    <property type="term" value="F:acyltransferase activity, transferring groups other than amino-acyl groups"/>
    <property type="evidence" value="ECO:0007669"/>
    <property type="project" value="InterPro"/>
</dbReference>
<dbReference type="Proteomes" id="UP000278085">
    <property type="component" value="Unassembled WGS sequence"/>
</dbReference>
<keyword evidence="3" id="KW-0808">Transferase</keyword>
<protein>
    <submittedName>
        <fullName evidence="3">GNAT family N-acetyltransferase</fullName>
    </submittedName>
</protein>
<dbReference type="OrthoDB" id="9796171at2"/>
<accession>A0A430HP27</accession>
<name>A0A430HP27_9BURK</name>
<dbReference type="SUPFAM" id="SSF55729">
    <property type="entry name" value="Acyl-CoA N-acyltransferases (Nat)"/>
    <property type="match status" value="1"/>
</dbReference>
<keyword evidence="4" id="KW-1185">Reference proteome</keyword>
<feature type="domain" description="N-acetyltransferase" evidence="2">
    <location>
        <begin position="29"/>
        <end position="172"/>
    </location>
</feature>
<dbReference type="PROSITE" id="PS51186">
    <property type="entry name" value="GNAT"/>
    <property type="match status" value="1"/>
</dbReference>
<sequence>MCSKASKPLTRTMKGPTMPRNPPIDWEWRRFDQLSGRDLYALMASRQDVFILEQRCLYPDLDGYDQGAHHLLGWHTVDGARVLAAYLRCIAPGVKFDEMSLGRVLTTKGARGGGSGRALLAEGIARAERQHPGQRIRIGAQQHLEGFYASFGFATVSAPYDEDGIMHIDMLR</sequence>
<dbReference type="InterPro" id="IPR000182">
    <property type="entry name" value="GNAT_dom"/>
</dbReference>
<reference evidence="3 4" key="1">
    <citation type="submission" date="2018-12" db="EMBL/GenBank/DDBJ databases">
        <authorList>
            <person name="Yang E."/>
        </authorList>
    </citation>
    <scope>NUCLEOTIDE SEQUENCE [LARGE SCALE GENOMIC DNA]</scope>
    <source>
        <strain evidence="3 4">SOD</strain>
    </source>
</reference>
<dbReference type="InterPro" id="IPR016181">
    <property type="entry name" value="Acyl_CoA_acyltransferase"/>
</dbReference>
<evidence type="ECO:0000259" key="2">
    <source>
        <dbReference type="PROSITE" id="PS51186"/>
    </source>
</evidence>
<feature type="region of interest" description="Disordered" evidence="1">
    <location>
        <begin position="1"/>
        <end position="21"/>
    </location>
</feature>
<comment type="caution">
    <text evidence="3">The sequence shown here is derived from an EMBL/GenBank/DDBJ whole genome shotgun (WGS) entry which is preliminary data.</text>
</comment>
<organism evidence="3 4">
    <name type="scientific">Massilia atriviolacea</name>
    <dbReference type="NCBI Taxonomy" id="2495579"/>
    <lineage>
        <taxon>Bacteria</taxon>
        <taxon>Pseudomonadati</taxon>
        <taxon>Pseudomonadota</taxon>
        <taxon>Betaproteobacteria</taxon>
        <taxon>Burkholderiales</taxon>
        <taxon>Oxalobacteraceae</taxon>
        <taxon>Telluria group</taxon>
        <taxon>Massilia</taxon>
    </lineage>
</organism>
<dbReference type="Pfam" id="PF13673">
    <property type="entry name" value="Acetyltransf_10"/>
    <property type="match status" value="1"/>
</dbReference>
<proteinExistence type="predicted"/>
<gene>
    <name evidence="3" type="ORF">EJB06_08700</name>
</gene>
<evidence type="ECO:0000256" key="1">
    <source>
        <dbReference type="SAM" id="MobiDB-lite"/>
    </source>
</evidence>
<dbReference type="AlphaFoldDB" id="A0A430HP27"/>